<gene>
    <name evidence="1" type="ORF">L2K70_17000</name>
</gene>
<dbReference type="RefSeq" id="WP_236404081.1">
    <property type="nucleotide sequence ID" value="NZ_JAKJHZ010000010.1"/>
</dbReference>
<protein>
    <submittedName>
        <fullName evidence="1">Uncharacterized protein</fullName>
    </submittedName>
</protein>
<name>A0ABS9HDQ0_9ACTN</name>
<dbReference type="Proteomes" id="UP001201161">
    <property type="component" value="Unassembled WGS sequence"/>
</dbReference>
<comment type="caution">
    <text evidence="1">The sequence shown here is derived from an EMBL/GenBank/DDBJ whole genome shotgun (WGS) entry which is preliminary data.</text>
</comment>
<dbReference type="EMBL" id="JAKJHZ010000010">
    <property type="protein sequence ID" value="MCF6379312.1"/>
    <property type="molecule type" value="Genomic_DNA"/>
</dbReference>
<keyword evidence="2" id="KW-1185">Reference proteome</keyword>
<evidence type="ECO:0000313" key="1">
    <source>
        <dbReference type="EMBL" id="MCF6379312.1"/>
    </source>
</evidence>
<reference evidence="1 2" key="1">
    <citation type="submission" date="2022-01" db="EMBL/GenBank/DDBJ databases">
        <title>Nocardioides sp. nov., an actinomycete isolated from mining soil.</title>
        <authorList>
            <person name="Liu L."/>
        </authorList>
    </citation>
    <scope>NUCLEOTIDE SEQUENCE [LARGE SCALE GENOMIC DNA]</scope>
    <source>
        <strain evidence="1 2">KLBMP 9356</strain>
    </source>
</reference>
<proteinExistence type="predicted"/>
<accession>A0ABS9HDQ0</accession>
<organism evidence="1 2">
    <name type="scientific">Nocardioides potassii</name>
    <dbReference type="NCBI Taxonomy" id="2911371"/>
    <lineage>
        <taxon>Bacteria</taxon>
        <taxon>Bacillati</taxon>
        <taxon>Actinomycetota</taxon>
        <taxon>Actinomycetes</taxon>
        <taxon>Propionibacteriales</taxon>
        <taxon>Nocardioidaceae</taxon>
        <taxon>Nocardioides</taxon>
    </lineage>
</organism>
<evidence type="ECO:0000313" key="2">
    <source>
        <dbReference type="Proteomes" id="UP001201161"/>
    </source>
</evidence>
<sequence length="82" mass="8979">MAYVMLYGTGWTQRWEVAEDAIAVARAEIDRVGRNETSHLRVMDPSTGEPTHVVVAWQHVAAAAVVGARQNDAPQTSAGQYR</sequence>